<reference evidence="2" key="1">
    <citation type="submission" date="2022-03" db="EMBL/GenBank/DDBJ databases">
        <authorList>
            <person name="Alioto T."/>
            <person name="Alioto T."/>
            <person name="Gomez Garrido J."/>
        </authorList>
    </citation>
    <scope>NUCLEOTIDE SEQUENCE</scope>
</reference>
<evidence type="ECO:0000313" key="2">
    <source>
        <dbReference type="EMBL" id="CAH2312016.1"/>
    </source>
</evidence>
<dbReference type="Proteomes" id="UP001295444">
    <property type="component" value="Chromosome 08"/>
</dbReference>
<accession>A0AAD1SZV6</accession>
<dbReference type="EMBL" id="OW240919">
    <property type="protein sequence ID" value="CAH2312016.1"/>
    <property type="molecule type" value="Genomic_DNA"/>
</dbReference>
<organism evidence="2 3">
    <name type="scientific">Pelobates cultripes</name>
    <name type="common">Western spadefoot toad</name>
    <dbReference type="NCBI Taxonomy" id="61616"/>
    <lineage>
        <taxon>Eukaryota</taxon>
        <taxon>Metazoa</taxon>
        <taxon>Chordata</taxon>
        <taxon>Craniata</taxon>
        <taxon>Vertebrata</taxon>
        <taxon>Euteleostomi</taxon>
        <taxon>Amphibia</taxon>
        <taxon>Batrachia</taxon>
        <taxon>Anura</taxon>
        <taxon>Pelobatoidea</taxon>
        <taxon>Pelobatidae</taxon>
        <taxon>Pelobates</taxon>
    </lineage>
</organism>
<evidence type="ECO:0000313" key="3">
    <source>
        <dbReference type="Proteomes" id="UP001295444"/>
    </source>
</evidence>
<proteinExistence type="predicted"/>
<name>A0AAD1SZV6_PELCU</name>
<keyword evidence="3" id="KW-1185">Reference proteome</keyword>
<gene>
    <name evidence="2" type="ORF">PECUL_23A021759</name>
</gene>
<evidence type="ECO:0000256" key="1">
    <source>
        <dbReference type="SAM" id="MobiDB-lite"/>
    </source>
</evidence>
<dbReference type="AlphaFoldDB" id="A0AAD1SZV6"/>
<sequence>MQSFSSDCRLSSYVGVGTAKERSDVRHHIIALWDVLLSRTAKEPGELQTYNAPTLQGGSWIPPKADIP</sequence>
<feature type="region of interest" description="Disordered" evidence="1">
    <location>
        <begin position="49"/>
        <end position="68"/>
    </location>
</feature>
<protein>
    <submittedName>
        <fullName evidence="2">Uncharacterized protein</fullName>
    </submittedName>
</protein>